<gene>
    <name evidence="1" type="ORF">EZS28_053983</name>
</gene>
<feature type="non-terminal residue" evidence="1">
    <location>
        <position position="190"/>
    </location>
</feature>
<organism evidence="1 2">
    <name type="scientific">Streblomastix strix</name>
    <dbReference type="NCBI Taxonomy" id="222440"/>
    <lineage>
        <taxon>Eukaryota</taxon>
        <taxon>Metamonada</taxon>
        <taxon>Preaxostyla</taxon>
        <taxon>Oxymonadida</taxon>
        <taxon>Streblomastigidae</taxon>
        <taxon>Streblomastix</taxon>
    </lineage>
</organism>
<dbReference type="Proteomes" id="UP000324800">
    <property type="component" value="Unassembled WGS sequence"/>
</dbReference>
<reference evidence="1 2" key="1">
    <citation type="submission" date="2019-03" db="EMBL/GenBank/DDBJ databases">
        <title>Single cell metagenomics reveals metabolic interactions within the superorganism composed of flagellate Streblomastix strix and complex community of Bacteroidetes bacteria on its surface.</title>
        <authorList>
            <person name="Treitli S.C."/>
            <person name="Kolisko M."/>
            <person name="Husnik F."/>
            <person name="Keeling P."/>
            <person name="Hampl V."/>
        </authorList>
    </citation>
    <scope>NUCLEOTIDE SEQUENCE [LARGE SCALE GENOMIC DNA]</scope>
    <source>
        <strain evidence="1">ST1C</strain>
    </source>
</reference>
<dbReference type="EMBL" id="SNRW01043919">
    <property type="protein sequence ID" value="KAA6326194.1"/>
    <property type="molecule type" value="Genomic_DNA"/>
</dbReference>
<accession>A0A5J4QYL3</accession>
<dbReference type="AlphaFoldDB" id="A0A5J4QYL3"/>
<proteinExistence type="predicted"/>
<sequence length="190" mass="22431">MEPQLQRTSYCWKVKRTSRTNSYREQNIDSEILAKPLSIAKWTKEFFSNLQEKTQVHYEQLGTSDLKITIDDKVTELKLPTIRDHSYGQRDWNYMNNHLWLMALISEDESLNLNMVSYPHMEHLLTGYYENNDGFVNIEPITNISNIPLTNMTPMKLEYEVTLKNKQVYKITAVKELELVFNLGNNTYKL</sequence>
<dbReference type="PANTHER" id="PTHR34717">
    <property type="entry name" value="EG:BACR7A4.20 PROTEIN"/>
    <property type="match status" value="1"/>
</dbReference>
<evidence type="ECO:0000313" key="1">
    <source>
        <dbReference type="EMBL" id="KAA6326194.1"/>
    </source>
</evidence>
<protein>
    <submittedName>
        <fullName evidence="1">Uncharacterized protein</fullName>
    </submittedName>
</protein>
<evidence type="ECO:0000313" key="2">
    <source>
        <dbReference type="Proteomes" id="UP000324800"/>
    </source>
</evidence>
<name>A0A5J4QYL3_9EUKA</name>
<dbReference type="PANTHER" id="PTHR34717:SF1">
    <property type="entry name" value="EG:BACR7A4.20 PROTEIN"/>
    <property type="match status" value="1"/>
</dbReference>
<dbReference type="OrthoDB" id="7427440at2759"/>
<comment type="caution">
    <text evidence="1">The sequence shown here is derived from an EMBL/GenBank/DDBJ whole genome shotgun (WGS) entry which is preliminary data.</text>
</comment>